<evidence type="ECO:0000313" key="5">
    <source>
        <dbReference type="Proteomes" id="UP000327157"/>
    </source>
</evidence>
<dbReference type="Proteomes" id="UP000327157">
    <property type="component" value="Chromosome 15"/>
</dbReference>
<dbReference type="PANTHER" id="PTHR36766">
    <property type="entry name" value="PLANT BROAD-SPECTRUM MILDEW RESISTANCE PROTEIN RPW8"/>
    <property type="match status" value="1"/>
</dbReference>
<reference evidence="4 5" key="3">
    <citation type="submission" date="2019-11" db="EMBL/GenBank/DDBJ databases">
        <title>A de novo genome assembly of a pear dwarfing rootstock.</title>
        <authorList>
            <person name="Wang F."/>
            <person name="Wang J."/>
            <person name="Li S."/>
            <person name="Zhang Y."/>
            <person name="Fang M."/>
            <person name="Ma L."/>
            <person name="Zhao Y."/>
            <person name="Jiang S."/>
        </authorList>
    </citation>
    <scope>NUCLEOTIDE SEQUENCE [LARGE SCALE GENOMIC DNA]</scope>
    <source>
        <strain evidence="4">S2</strain>
        <tissue evidence="4">Leaf</tissue>
    </source>
</reference>
<evidence type="ECO:0000313" key="4">
    <source>
        <dbReference type="EMBL" id="KAB2618054.1"/>
    </source>
</evidence>
<feature type="domain" description="Disease resistance protein winged helix" evidence="3">
    <location>
        <begin position="1"/>
        <end position="55"/>
    </location>
</feature>
<proteinExistence type="predicted"/>
<dbReference type="EMBL" id="SMOL01000401">
    <property type="protein sequence ID" value="KAB2618054.1"/>
    <property type="molecule type" value="Genomic_DNA"/>
</dbReference>
<comment type="caution">
    <text evidence="4">The sequence shown here is derived from an EMBL/GenBank/DDBJ whole genome shotgun (WGS) entry which is preliminary data.</text>
</comment>
<accession>A0A5N5H4J8</accession>
<keyword evidence="2" id="KW-0611">Plant defense</keyword>
<reference evidence="5" key="2">
    <citation type="submission" date="2019-10" db="EMBL/GenBank/DDBJ databases">
        <title>A de novo genome assembly of a pear dwarfing rootstock.</title>
        <authorList>
            <person name="Wang F."/>
            <person name="Wang J."/>
            <person name="Li S."/>
            <person name="Zhang Y."/>
            <person name="Fang M."/>
            <person name="Ma L."/>
            <person name="Zhao Y."/>
            <person name="Jiang S."/>
        </authorList>
    </citation>
    <scope>NUCLEOTIDE SEQUENCE [LARGE SCALE GENOMIC DNA]</scope>
</reference>
<dbReference type="InterPro" id="IPR032675">
    <property type="entry name" value="LRR_dom_sf"/>
</dbReference>
<dbReference type="InterPro" id="IPR058922">
    <property type="entry name" value="WHD_DRP"/>
</dbReference>
<protein>
    <submittedName>
        <fullName evidence="4">Adenylate cyclase regulatory protein</fullName>
    </submittedName>
</protein>
<dbReference type="GO" id="GO:0006952">
    <property type="term" value="P:defense response"/>
    <property type="evidence" value="ECO:0007669"/>
    <property type="project" value="UniProtKB-KW"/>
</dbReference>
<evidence type="ECO:0000259" key="3">
    <source>
        <dbReference type="Pfam" id="PF23559"/>
    </source>
</evidence>
<dbReference type="SUPFAM" id="SSF52047">
    <property type="entry name" value="RNI-like"/>
    <property type="match status" value="1"/>
</dbReference>
<dbReference type="Gene3D" id="3.80.10.10">
    <property type="entry name" value="Ribonuclease Inhibitor"/>
    <property type="match status" value="1"/>
</dbReference>
<reference evidence="4 5" key="1">
    <citation type="submission" date="2019-09" db="EMBL/GenBank/DDBJ databases">
        <authorList>
            <person name="Ou C."/>
        </authorList>
    </citation>
    <scope>NUCLEOTIDE SEQUENCE [LARGE SCALE GENOMIC DNA]</scope>
    <source>
        <strain evidence="4">S2</strain>
        <tissue evidence="4">Leaf</tissue>
    </source>
</reference>
<dbReference type="OrthoDB" id="999744at2759"/>
<gene>
    <name evidence="4" type="ORF">D8674_013923</name>
</gene>
<sequence length="330" mass="37196">MAQGLLRSPSSRETEDIGNEYFNSLLENSFFQDVTKDRYGFIIRCKMHDLVHDLAELVSKSDREDELNLLKEPHIPSIQQRKEMLRRCAIYLNGELCNFFSSFKALHVLNLFCYDLKELPISIVFDSDGISREFNVSNRAIKFDQLMIDSSSNVTFLYLDSARKSLNILECPALIEWKEAVAVMPLPTDEKVAPVVFPCLEQLTLSSCTELRNAPANFPSLQKLKLDCTGTVASIENISIAFFQSTAIPNQTTLTSLEIHGANALTCLPAGMVEENHNLQSLLVRNCEKPRQLPKGLDTLPLLEKLTVRNCPCLELIPITRLDMSPRIGD</sequence>
<name>A0A5N5H4J8_9ROSA</name>
<keyword evidence="5" id="KW-1185">Reference proteome</keyword>
<dbReference type="AlphaFoldDB" id="A0A5N5H4J8"/>
<evidence type="ECO:0000256" key="1">
    <source>
        <dbReference type="ARBA" id="ARBA00022737"/>
    </source>
</evidence>
<keyword evidence="1" id="KW-0677">Repeat</keyword>
<dbReference type="PANTHER" id="PTHR36766:SF30">
    <property type="entry name" value="TIR-NBS TYPE DISEASE RESISTANCE PROTEIN-RELATED"/>
    <property type="match status" value="1"/>
</dbReference>
<evidence type="ECO:0000256" key="2">
    <source>
        <dbReference type="ARBA" id="ARBA00022821"/>
    </source>
</evidence>
<organism evidence="4 5">
    <name type="scientific">Pyrus ussuriensis x Pyrus communis</name>
    <dbReference type="NCBI Taxonomy" id="2448454"/>
    <lineage>
        <taxon>Eukaryota</taxon>
        <taxon>Viridiplantae</taxon>
        <taxon>Streptophyta</taxon>
        <taxon>Embryophyta</taxon>
        <taxon>Tracheophyta</taxon>
        <taxon>Spermatophyta</taxon>
        <taxon>Magnoliopsida</taxon>
        <taxon>eudicotyledons</taxon>
        <taxon>Gunneridae</taxon>
        <taxon>Pentapetalae</taxon>
        <taxon>rosids</taxon>
        <taxon>fabids</taxon>
        <taxon>Rosales</taxon>
        <taxon>Rosaceae</taxon>
        <taxon>Amygdaloideae</taxon>
        <taxon>Maleae</taxon>
        <taxon>Pyrus</taxon>
    </lineage>
</organism>
<dbReference type="Pfam" id="PF23559">
    <property type="entry name" value="WHD_DRP"/>
    <property type="match status" value="1"/>
</dbReference>